<gene>
    <name evidence="12" type="primary">apt</name>
    <name evidence="14" type="ORF">EYQ70_03645</name>
</gene>
<comment type="pathway">
    <text evidence="4 12">Purine metabolism; AMP biosynthesis via salvage pathway; AMP from adenine: step 1/1.</text>
</comment>
<organism evidence="14 15">
    <name type="scientific">Marine Group III euryarchaeote</name>
    <dbReference type="NCBI Taxonomy" id="2173149"/>
    <lineage>
        <taxon>Archaea</taxon>
        <taxon>Methanobacteriati</taxon>
        <taxon>Thermoplasmatota</taxon>
        <taxon>Thermoplasmata</taxon>
        <taxon>Candidatus Thermoprofundales</taxon>
    </lineage>
</organism>
<evidence type="ECO:0000256" key="2">
    <source>
        <dbReference type="ARBA" id="ARBA00003968"/>
    </source>
</evidence>
<evidence type="ECO:0000259" key="13">
    <source>
        <dbReference type="Pfam" id="PF00156"/>
    </source>
</evidence>
<name>A0A7J4GVQ9_9ARCH</name>
<protein>
    <recommendedName>
        <fullName evidence="7 12">Adenine phosphoribosyltransferase</fullName>
        <shortName evidence="12">APRT</shortName>
        <ecNumber evidence="7 12">2.4.2.7</ecNumber>
    </recommendedName>
</protein>
<dbReference type="Proteomes" id="UP000585802">
    <property type="component" value="Unassembled WGS sequence"/>
</dbReference>
<dbReference type="PANTHER" id="PTHR32315:SF3">
    <property type="entry name" value="ADENINE PHOSPHORIBOSYLTRANSFERASE"/>
    <property type="match status" value="1"/>
</dbReference>
<evidence type="ECO:0000256" key="1">
    <source>
        <dbReference type="ARBA" id="ARBA00000868"/>
    </source>
</evidence>
<dbReference type="EMBL" id="DUCX01000060">
    <property type="protein sequence ID" value="HIF37480.1"/>
    <property type="molecule type" value="Genomic_DNA"/>
</dbReference>
<evidence type="ECO:0000256" key="12">
    <source>
        <dbReference type="HAMAP-Rule" id="MF_00004"/>
    </source>
</evidence>
<dbReference type="GO" id="GO:0002055">
    <property type="term" value="F:adenine binding"/>
    <property type="evidence" value="ECO:0007669"/>
    <property type="project" value="TreeGrafter"/>
</dbReference>
<evidence type="ECO:0000256" key="8">
    <source>
        <dbReference type="ARBA" id="ARBA00022490"/>
    </source>
</evidence>
<evidence type="ECO:0000256" key="5">
    <source>
        <dbReference type="ARBA" id="ARBA00008391"/>
    </source>
</evidence>
<dbReference type="AlphaFoldDB" id="A0A7J4GVQ9"/>
<dbReference type="GO" id="GO:0044209">
    <property type="term" value="P:AMP salvage"/>
    <property type="evidence" value="ECO:0007669"/>
    <property type="project" value="UniProtKB-UniRule"/>
</dbReference>
<comment type="catalytic activity">
    <reaction evidence="1 12">
        <text>AMP + diphosphate = 5-phospho-alpha-D-ribose 1-diphosphate + adenine</text>
        <dbReference type="Rhea" id="RHEA:16609"/>
        <dbReference type="ChEBI" id="CHEBI:16708"/>
        <dbReference type="ChEBI" id="CHEBI:33019"/>
        <dbReference type="ChEBI" id="CHEBI:58017"/>
        <dbReference type="ChEBI" id="CHEBI:456215"/>
        <dbReference type="EC" id="2.4.2.7"/>
    </reaction>
</comment>
<evidence type="ECO:0000256" key="9">
    <source>
        <dbReference type="ARBA" id="ARBA00022676"/>
    </source>
</evidence>
<evidence type="ECO:0000256" key="11">
    <source>
        <dbReference type="ARBA" id="ARBA00022726"/>
    </source>
</evidence>
<evidence type="ECO:0000256" key="10">
    <source>
        <dbReference type="ARBA" id="ARBA00022679"/>
    </source>
</evidence>
<dbReference type="PANTHER" id="PTHR32315">
    <property type="entry name" value="ADENINE PHOSPHORIBOSYLTRANSFERASE"/>
    <property type="match status" value="1"/>
</dbReference>
<sequence>MEYIRNLIRNVPDFPKEGIAFKDITPVLADIEALRLAVKEMASPFEDSGIDVVVGIESRGFIFGTPIADILNASFVPVRKPGKLPWKTEKIEYELEYGTDSLEIHLDGIKKGQRILIVDDLLATGGTAEATCKLISKLGGNILGFTVLVELEFLEGRKRLNQYNVHSLVKY</sequence>
<dbReference type="CDD" id="cd06223">
    <property type="entry name" value="PRTases_typeI"/>
    <property type="match status" value="1"/>
</dbReference>
<dbReference type="InterPro" id="IPR005764">
    <property type="entry name" value="Ade_phspho_trans"/>
</dbReference>
<reference evidence="15" key="1">
    <citation type="journal article" date="2019" name="bioRxiv">
        <title>Genome diversification in globally distributed novel marine Proteobacteria is linked to environmental adaptation.</title>
        <authorList>
            <person name="Zhou Z."/>
            <person name="Tran P.Q."/>
            <person name="Kieft K."/>
            <person name="Anantharaman K."/>
        </authorList>
    </citation>
    <scope>NUCLEOTIDE SEQUENCE [LARGE SCALE GENOMIC DNA]</scope>
</reference>
<dbReference type="InterPro" id="IPR050054">
    <property type="entry name" value="UPRTase/APRTase"/>
</dbReference>
<dbReference type="GO" id="GO:0005737">
    <property type="term" value="C:cytoplasm"/>
    <property type="evidence" value="ECO:0007669"/>
    <property type="project" value="UniProtKB-SubCell"/>
</dbReference>
<comment type="function">
    <text evidence="2 12">Catalyzes a salvage reaction resulting in the formation of AMP, that is energically less costly than de novo synthesis.</text>
</comment>
<comment type="subcellular location">
    <subcellularLocation>
        <location evidence="3 12">Cytoplasm</location>
    </subcellularLocation>
</comment>
<comment type="caution">
    <text evidence="14">The sequence shown here is derived from an EMBL/GenBank/DDBJ whole genome shotgun (WGS) entry which is preliminary data.</text>
</comment>
<dbReference type="NCBIfam" id="NF002633">
    <property type="entry name" value="PRK02304.1-2"/>
    <property type="match status" value="1"/>
</dbReference>
<keyword evidence="10 12" id="KW-0808">Transferase</keyword>
<evidence type="ECO:0000313" key="14">
    <source>
        <dbReference type="EMBL" id="HIF37480.1"/>
    </source>
</evidence>
<keyword evidence="9 12" id="KW-0328">Glycosyltransferase</keyword>
<accession>A0A7J4GVQ9</accession>
<keyword evidence="11 12" id="KW-0660">Purine salvage</keyword>
<dbReference type="NCBIfam" id="NF002634">
    <property type="entry name" value="PRK02304.1-3"/>
    <property type="match status" value="1"/>
</dbReference>
<dbReference type="GO" id="GO:0006166">
    <property type="term" value="P:purine ribonucleoside salvage"/>
    <property type="evidence" value="ECO:0007669"/>
    <property type="project" value="UniProtKB-UniRule"/>
</dbReference>
<dbReference type="InterPro" id="IPR000836">
    <property type="entry name" value="PRTase_dom"/>
</dbReference>
<dbReference type="GO" id="GO:0006168">
    <property type="term" value="P:adenine salvage"/>
    <property type="evidence" value="ECO:0007669"/>
    <property type="project" value="InterPro"/>
</dbReference>
<feature type="domain" description="Phosphoribosyltransferase" evidence="13">
    <location>
        <begin position="31"/>
        <end position="150"/>
    </location>
</feature>
<comment type="similarity">
    <text evidence="5 12">Belongs to the purine/pyrimidine phosphoribosyltransferase family.</text>
</comment>
<dbReference type="HAMAP" id="MF_00004">
    <property type="entry name" value="Aden_phosphoribosyltr"/>
    <property type="match status" value="1"/>
</dbReference>
<keyword evidence="8 12" id="KW-0963">Cytoplasm</keyword>
<dbReference type="InterPro" id="IPR029057">
    <property type="entry name" value="PRTase-like"/>
</dbReference>
<evidence type="ECO:0000256" key="6">
    <source>
        <dbReference type="ARBA" id="ARBA00011738"/>
    </source>
</evidence>
<evidence type="ECO:0000256" key="4">
    <source>
        <dbReference type="ARBA" id="ARBA00004659"/>
    </source>
</evidence>
<comment type="subunit">
    <text evidence="6 12">Homodimer.</text>
</comment>
<dbReference type="SUPFAM" id="SSF53271">
    <property type="entry name" value="PRTase-like"/>
    <property type="match status" value="1"/>
</dbReference>
<dbReference type="NCBIfam" id="NF002636">
    <property type="entry name" value="PRK02304.1-5"/>
    <property type="match status" value="1"/>
</dbReference>
<dbReference type="GO" id="GO:0016208">
    <property type="term" value="F:AMP binding"/>
    <property type="evidence" value="ECO:0007669"/>
    <property type="project" value="TreeGrafter"/>
</dbReference>
<dbReference type="GO" id="GO:0003999">
    <property type="term" value="F:adenine phosphoribosyltransferase activity"/>
    <property type="evidence" value="ECO:0007669"/>
    <property type="project" value="UniProtKB-UniRule"/>
</dbReference>
<evidence type="ECO:0000313" key="15">
    <source>
        <dbReference type="Proteomes" id="UP000585802"/>
    </source>
</evidence>
<evidence type="ECO:0000256" key="3">
    <source>
        <dbReference type="ARBA" id="ARBA00004496"/>
    </source>
</evidence>
<dbReference type="NCBIfam" id="TIGR01090">
    <property type="entry name" value="apt"/>
    <property type="match status" value="1"/>
</dbReference>
<dbReference type="UniPathway" id="UPA00588">
    <property type="reaction ID" value="UER00646"/>
</dbReference>
<proteinExistence type="inferred from homology"/>
<dbReference type="FunFam" id="3.40.50.2020:FF:000004">
    <property type="entry name" value="Adenine phosphoribosyltransferase"/>
    <property type="match status" value="1"/>
</dbReference>
<dbReference type="Pfam" id="PF00156">
    <property type="entry name" value="Pribosyltran"/>
    <property type="match status" value="1"/>
</dbReference>
<dbReference type="EC" id="2.4.2.7" evidence="7 12"/>
<evidence type="ECO:0000256" key="7">
    <source>
        <dbReference type="ARBA" id="ARBA00011893"/>
    </source>
</evidence>
<dbReference type="Gene3D" id="3.40.50.2020">
    <property type="match status" value="1"/>
</dbReference>